<evidence type="ECO:0000313" key="2">
    <source>
        <dbReference type="EMBL" id="TPG37736.1"/>
    </source>
</evidence>
<evidence type="ECO:0008006" key="4">
    <source>
        <dbReference type="Google" id="ProtNLM"/>
    </source>
</evidence>
<dbReference type="Gene3D" id="2.180.10.10">
    <property type="entry name" value="RHS repeat-associated core"/>
    <property type="match status" value="1"/>
</dbReference>
<accession>A0A502EMM3</accession>
<keyword evidence="3" id="KW-1185">Reference proteome</keyword>
<dbReference type="Proteomes" id="UP000319700">
    <property type="component" value="Unassembled WGS sequence"/>
</dbReference>
<protein>
    <recommendedName>
        <fullName evidence="4">RHS repeat-associated core domain-containing protein</fullName>
    </recommendedName>
</protein>
<organism evidence="2 3">
    <name type="scientific">Flavobacterium pectinovorum</name>
    <dbReference type="NCBI Taxonomy" id="29533"/>
    <lineage>
        <taxon>Bacteria</taxon>
        <taxon>Pseudomonadati</taxon>
        <taxon>Bacteroidota</taxon>
        <taxon>Flavobacteriia</taxon>
        <taxon>Flavobacteriales</taxon>
        <taxon>Flavobacteriaceae</taxon>
        <taxon>Flavobacterium</taxon>
    </lineage>
</organism>
<gene>
    <name evidence="2" type="ORF">EAH81_17545</name>
</gene>
<dbReference type="OrthoDB" id="878730at2"/>
<comment type="caution">
    <text evidence="2">The sequence shown here is derived from an EMBL/GenBank/DDBJ whole genome shotgun (WGS) entry which is preliminary data.</text>
</comment>
<dbReference type="AlphaFoldDB" id="A0A502EMM3"/>
<name>A0A502EMM3_9FLAO</name>
<feature type="compositionally biased region" description="Basic and acidic residues" evidence="1">
    <location>
        <begin position="212"/>
        <end position="228"/>
    </location>
</feature>
<dbReference type="InterPro" id="IPR022385">
    <property type="entry name" value="Rhs_assc_core"/>
</dbReference>
<evidence type="ECO:0000313" key="3">
    <source>
        <dbReference type="Proteomes" id="UP000319700"/>
    </source>
</evidence>
<dbReference type="EMBL" id="RCZH01000012">
    <property type="protein sequence ID" value="TPG37736.1"/>
    <property type="molecule type" value="Genomic_DNA"/>
</dbReference>
<feature type="region of interest" description="Disordered" evidence="1">
    <location>
        <begin position="186"/>
        <end position="240"/>
    </location>
</feature>
<reference evidence="2 3" key="1">
    <citation type="journal article" date="2019" name="Environ. Microbiol.">
        <title>Species interactions and distinct microbial communities in high Arctic permafrost affected cryosols are associated with the CH4 and CO2 gas fluxes.</title>
        <authorList>
            <person name="Altshuler I."/>
            <person name="Hamel J."/>
            <person name="Turney S."/>
            <person name="Magnuson E."/>
            <person name="Levesque R."/>
            <person name="Greer C."/>
            <person name="Whyte L.G."/>
        </authorList>
    </citation>
    <scope>NUCLEOTIDE SEQUENCE [LARGE SCALE GENOMIC DNA]</scope>
    <source>
        <strain evidence="2 3">42</strain>
    </source>
</reference>
<sequence>MQDELGLGMYDYGSRLYDPARAGWSNIDPLAEKMRRYSPYNYAFDNPMRFTDPDGMAPNDVIIKGQGADKTLAQLQKSTSLKLTMDDKGKVTATGEAKTKADKELKAATTDKNVTVNLNSTLGPQIMDGSGDYLSSSGSFDGSTVNGDGTATANQTVNPDYAKAVDEFEGTPEGTGVLHETLEGYQEGKRAQETQTPSGPAIPGTDGYKNYDAAHNKADAIDPRHVRTADSFTGKNPRTGEQARVLQKPNGQTMVLYKLPKK</sequence>
<proteinExistence type="predicted"/>
<evidence type="ECO:0000256" key="1">
    <source>
        <dbReference type="SAM" id="MobiDB-lite"/>
    </source>
</evidence>
<dbReference type="NCBIfam" id="TIGR03696">
    <property type="entry name" value="Rhs_assc_core"/>
    <property type="match status" value="1"/>
</dbReference>